<dbReference type="PANTHER" id="PTHR39338:SF6">
    <property type="entry name" value="BLL5662 PROTEIN"/>
    <property type="match status" value="1"/>
</dbReference>
<keyword evidence="3" id="KW-1185">Reference proteome</keyword>
<gene>
    <name evidence="2" type="ORF">J2S57_003670</name>
</gene>
<reference evidence="2 3" key="1">
    <citation type="submission" date="2023-07" db="EMBL/GenBank/DDBJ databases">
        <title>Sequencing the genomes of 1000 actinobacteria strains.</title>
        <authorList>
            <person name="Klenk H.-P."/>
        </authorList>
    </citation>
    <scope>NUCLEOTIDE SEQUENCE [LARGE SCALE GENOMIC DNA]</scope>
    <source>
        <strain evidence="2 3">DSM 44388</strain>
    </source>
</reference>
<dbReference type="RefSeq" id="WP_307244573.1">
    <property type="nucleotide sequence ID" value="NZ_JAUSQZ010000001.1"/>
</dbReference>
<dbReference type="PANTHER" id="PTHR39338">
    <property type="entry name" value="BLL5662 PROTEIN-RELATED"/>
    <property type="match status" value="1"/>
</dbReference>
<accession>A0ABT9P5F5</accession>
<proteinExistence type="predicted"/>
<evidence type="ECO:0000313" key="2">
    <source>
        <dbReference type="EMBL" id="MDP9827921.1"/>
    </source>
</evidence>
<name>A0ABT9P5F5_9ACTN</name>
<comment type="caution">
    <text evidence="2">The sequence shown here is derived from an EMBL/GenBank/DDBJ whole genome shotgun (WGS) entry which is preliminary data.</text>
</comment>
<dbReference type="Pfam" id="PF05762">
    <property type="entry name" value="VWA_CoxE"/>
    <property type="match status" value="1"/>
</dbReference>
<dbReference type="InterPro" id="IPR011195">
    <property type="entry name" value="UCP010256"/>
</dbReference>
<sequence>MQPVPLRGIDTAAFVVSLADRLRTRGVRVGLSAMEDVSVALGAEPIRTRSQLYWTTRITLVRRYEDLAVFDQVFEAVFDAVMPLDPVARRNARRGDRGRNAAVPGDSHGEEAGSGLPWLTLPPAVGGASDAGEQRVPRRNPSALDERAGLPFERLSDDDLRELGDRLEEAALSLPRRRSRRLRVSSTGGRIQLRDTMTRARRTGWDPVELVRATPRPKPRRVLMICDVSQSMQAPSVAFLHLMRALVLRCDAEGFAFATSLTRLTHRLAHRSAPEAFDRASAAVTDRFGGTRIAANLQSLMASHHGGLLRGAVVIIASDGWDSEPPERMTAAMARLKRRAHRVLWLNPRSGAPGYEPKVATMAAALPFCDAMLPADSFRSLENVFRELSSRGSHGSTAGTARR</sequence>
<evidence type="ECO:0000313" key="3">
    <source>
        <dbReference type="Proteomes" id="UP001235712"/>
    </source>
</evidence>
<evidence type="ECO:0000256" key="1">
    <source>
        <dbReference type="SAM" id="MobiDB-lite"/>
    </source>
</evidence>
<dbReference type="InterPro" id="IPR036465">
    <property type="entry name" value="vWFA_dom_sf"/>
</dbReference>
<dbReference type="PIRSF" id="PIRSF010256">
    <property type="entry name" value="CoxE_vWa"/>
    <property type="match status" value="1"/>
</dbReference>
<feature type="region of interest" description="Disordered" evidence="1">
    <location>
        <begin position="91"/>
        <end position="150"/>
    </location>
</feature>
<dbReference type="SUPFAM" id="SSF53300">
    <property type="entry name" value="vWA-like"/>
    <property type="match status" value="1"/>
</dbReference>
<organism evidence="2 3">
    <name type="scientific">Kineosporia succinea</name>
    <dbReference type="NCBI Taxonomy" id="84632"/>
    <lineage>
        <taxon>Bacteria</taxon>
        <taxon>Bacillati</taxon>
        <taxon>Actinomycetota</taxon>
        <taxon>Actinomycetes</taxon>
        <taxon>Kineosporiales</taxon>
        <taxon>Kineosporiaceae</taxon>
        <taxon>Kineosporia</taxon>
    </lineage>
</organism>
<dbReference type="Proteomes" id="UP001235712">
    <property type="component" value="Unassembled WGS sequence"/>
</dbReference>
<dbReference type="InterPro" id="IPR008912">
    <property type="entry name" value="Uncharacterised_CoxE"/>
</dbReference>
<protein>
    <submittedName>
        <fullName evidence="2">Uncharacterized protein with von Willebrand factor type A (VWA) domain</fullName>
    </submittedName>
</protein>
<dbReference type="EMBL" id="JAUSQZ010000001">
    <property type="protein sequence ID" value="MDP9827921.1"/>
    <property type="molecule type" value="Genomic_DNA"/>
</dbReference>